<dbReference type="GO" id="GO:0005524">
    <property type="term" value="F:ATP binding"/>
    <property type="evidence" value="ECO:0007669"/>
    <property type="project" value="UniProtKB-KW"/>
</dbReference>
<evidence type="ECO:0000313" key="5">
    <source>
        <dbReference type="Proteomes" id="UP000070311"/>
    </source>
</evidence>
<dbReference type="CDD" id="cd05907">
    <property type="entry name" value="VL_LC_FACS_like"/>
    <property type="match status" value="1"/>
</dbReference>
<feature type="domain" description="AMP-dependent synthetase/ligase" evidence="3">
    <location>
        <begin position="65"/>
        <end position="483"/>
    </location>
</feature>
<accession>A0A133VGQ9</accession>
<dbReference type="InterPro" id="IPR000873">
    <property type="entry name" value="AMP-dep_synth/lig_dom"/>
</dbReference>
<keyword evidence="5" id="KW-1185">Reference proteome</keyword>
<sequence>MEENFLNSLKNKEWFKAEQDFADELVKKNTLSQMFEESAERHLEMPAQMYKGGIYDRTLPESVIERPPDGEFYELTYEEMREIIRKLSTGLRDLGVEPDDKIGIFSNTRMEWAHSDFASLAAGGVIVTVYTESSSRQVHYLLGDSEAKGVIVENEELLEKVLEIKDNLENLEFIISIDEISDKFIEMENIYTLGEIYERGAEIFDLDEYKSRLEERDPEDLASIIYTSGTTGKPKGVKLTHWNIRSNVNQCWKRYGPRPDKPEHIPVLKAGKRSLSYLPLAHIFGRTADHFLSFGAGVTVAYAEKPDTLAEDAKKVRPQIAVSVPRVYERIYEEIRKEATTSGLKERIFNWAVKVGINYAETESPGLFLKLKNKIADRLVFSKVRNELGGNIDLMISGGGSLSKELCKLFHGMGLKIYEGYGLTETSPVVTVNPAEDTRVGTIGPPVVDVEIKLEKLADFEKETKQERGELLVKGPNVTNGYWNNPKETKKAFTEDGWFRTGDIVKMDEDGYLTFVDRSKQLLVLSTGKNVAPIPIEDLFSTSEFVEQCMVTGDDRKFVSALIVPSFESVRKKAKKEGISLPTDEEKLCKNDWVHSLIEKEVEKVNENLEYYEKIKKFELVPVEFTPENDLLTPSMKKKRRNILDRFASNVESIYS</sequence>
<dbReference type="PATRIC" id="fig|1698279.3.peg.340"/>
<reference evidence="4 5" key="1">
    <citation type="journal article" date="2016" name="Sci. Rep.">
        <title>Metabolic traits of an uncultured archaeal lineage -MSBL1- from brine pools of the Red Sea.</title>
        <authorList>
            <person name="Mwirichia R."/>
            <person name="Alam I."/>
            <person name="Rashid M."/>
            <person name="Vinu M."/>
            <person name="Ba-Alawi W."/>
            <person name="Anthony Kamau A."/>
            <person name="Kamanda Ngugi D."/>
            <person name="Goker M."/>
            <person name="Klenk H.P."/>
            <person name="Bajic V."/>
            <person name="Stingl U."/>
        </authorList>
    </citation>
    <scope>NUCLEOTIDE SEQUENCE [LARGE SCALE GENOMIC DNA]</scope>
    <source>
        <strain evidence="4">SCGC-AAA382A13</strain>
    </source>
</reference>
<evidence type="ECO:0000256" key="1">
    <source>
        <dbReference type="ARBA" id="ARBA00022741"/>
    </source>
</evidence>
<dbReference type="Pfam" id="PF00501">
    <property type="entry name" value="AMP-binding"/>
    <property type="match status" value="1"/>
</dbReference>
<dbReference type="PANTHER" id="PTHR43272">
    <property type="entry name" value="LONG-CHAIN-FATTY-ACID--COA LIGASE"/>
    <property type="match status" value="1"/>
</dbReference>
<gene>
    <name evidence="4" type="ORF">AKJ50_00415</name>
</gene>
<keyword evidence="2" id="KW-0067">ATP-binding</keyword>
<dbReference type="InterPro" id="IPR020845">
    <property type="entry name" value="AMP-binding_CS"/>
</dbReference>
<keyword evidence="1" id="KW-0547">Nucleotide-binding</keyword>
<dbReference type="Gene3D" id="3.40.50.12780">
    <property type="entry name" value="N-terminal domain of ligase-like"/>
    <property type="match status" value="1"/>
</dbReference>
<name>A0A133VGQ9_9EURY</name>
<evidence type="ECO:0000256" key="2">
    <source>
        <dbReference type="ARBA" id="ARBA00022840"/>
    </source>
</evidence>
<dbReference type="Pfam" id="PF23562">
    <property type="entry name" value="AMP-binding_C_3"/>
    <property type="match status" value="1"/>
</dbReference>
<dbReference type="InterPro" id="IPR042099">
    <property type="entry name" value="ANL_N_sf"/>
</dbReference>
<dbReference type="Proteomes" id="UP000070311">
    <property type="component" value="Unassembled WGS sequence"/>
</dbReference>
<organism evidence="4 5">
    <name type="scientific">candidate division MSBL1 archaeon SCGC-AAA382A13</name>
    <dbReference type="NCBI Taxonomy" id="1698279"/>
    <lineage>
        <taxon>Archaea</taxon>
        <taxon>Methanobacteriati</taxon>
        <taxon>Methanobacteriota</taxon>
        <taxon>candidate division MSBL1</taxon>
    </lineage>
</organism>
<dbReference type="GO" id="GO:0016020">
    <property type="term" value="C:membrane"/>
    <property type="evidence" value="ECO:0007669"/>
    <property type="project" value="TreeGrafter"/>
</dbReference>
<proteinExistence type="predicted"/>
<dbReference type="AlphaFoldDB" id="A0A133VGQ9"/>
<comment type="caution">
    <text evidence="4">The sequence shown here is derived from an EMBL/GenBank/DDBJ whole genome shotgun (WGS) entry which is preliminary data.</text>
</comment>
<dbReference type="PANTHER" id="PTHR43272:SF33">
    <property type="entry name" value="AMP-BINDING DOMAIN-CONTAINING PROTEIN-RELATED"/>
    <property type="match status" value="1"/>
</dbReference>
<evidence type="ECO:0000313" key="4">
    <source>
        <dbReference type="EMBL" id="KXB05623.1"/>
    </source>
</evidence>
<dbReference type="SUPFAM" id="SSF56801">
    <property type="entry name" value="Acetyl-CoA synthetase-like"/>
    <property type="match status" value="1"/>
</dbReference>
<dbReference type="GO" id="GO:0004467">
    <property type="term" value="F:long-chain fatty acid-CoA ligase activity"/>
    <property type="evidence" value="ECO:0007669"/>
    <property type="project" value="TreeGrafter"/>
</dbReference>
<dbReference type="EMBL" id="LHYD01000004">
    <property type="protein sequence ID" value="KXB05623.1"/>
    <property type="molecule type" value="Genomic_DNA"/>
</dbReference>
<protein>
    <submittedName>
        <fullName evidence="4">AMP-dependent synthetase and ligase</fullName>
    </submittedName>
</protein>
<keyword evidence="4" id="KW-0436">Ligase</keyword>
<dbReference type="PROSITE" id="PS00455">
    <property type="entry name" value="AMP_BINDING"/>
    <property type="match status" value="1"/>
</dbReference>
<evidence type="ECO:0000259" key="3">
    <source>
        <dbReference type="Pfam" id="PF00501"/>
    </source>
</evidence>